<keyword evidence="1" id="KW-1133">Transmembrane helix</keyword>
<sequence length="163" mass="18232">MESWYPVLDAAAALRKAISWQRPANPIDEQDSSPINILVQQAQQTILNELPLCAIAEAYIKKAELLTAQGAQITAVYVEYCKYLNLYPHKESEEYKKICAKAYVLEQEITASFSANFHMDLNLQGNGNRGRAPALNHFVQWKLILALLIGVFVALLAQRISVA</sequence>
<keyword evidence="1" id="KW-0812">Transmembrane</keyword>
<accession>A0A8H7CPN3</accession>
<evidence type="ECO:0000256" key="1">
    <source>
        <dbReference type="SAM" id="Phobius"/>
    </source>
</evidence>
<keyword evidence="3" id="KW-1185">Reference proteome</keyword>
<dbReference type="Proteomes" id="UP000620124">
    <property type="component" value="Unassembled WGS sequence"/>
</dbReference>
<protein>
    <submittedName>
        <fullName evidence="2">Uncharacterized protein</fullName>
    </submittedName>
</protein>
<keyword evidence="1" id="KW-0472">Membrane</keyword>
<dbReference type="AlphaFoldDB" id="A0A8H7CPN3"/>
<gene>
    <name evidence="2" type="ORF">MVEN_01573600</name>
</gene>
<dbReference type="OrthoDB" id="3055042at2759"/>
<organism evidence="2 3">
    <name type="scientific">Mycena venus</name>
    <dbReference type="NCBI Taxonomy" id="2733690"/>
    <lineage>
        <taxon>Eukaryota</taxon>
        <taxon>Fungi</taxon>
        <taxon>Dikarya</taxon>
        <taxon>Basidiomycota</taxon>
        <taxon>Agaricomycotina</taxon>
        <taxon>Agaricomycetes</taxon>
        <taxon>Agaricomycetidae</taxon>
        <taxon>Agaricales</taxon>
        <taxon>Marasmiineae</taxon>
        <taxon>Mycenaceae</taxon>
        <taxon>Mycena</taxon>
    </lineage>
</organism>
<comment type="caution">
    <text evidence="2">The sequence shown here is derived from an EMBL/GenBank/DDBJ whole genome shotgun (WGS) entry which is preliminary data.</text>
</comment>
<evidence type="ECO:0000313" key="2">
    <source>
        <dbReference type="EMBL" id="KAF7345549.1"/>
    </source>
</evidence>
<feature type="transmembrane region" description="Helical" evidence="1">
    <location>
        <begin position="138"/>
        <end position="157"/>
    </location>
</feature>
<reference evidence="2" key="1">
    <citation type="submission" date="2020-05" db="EMBL/GenBank/DDBJ databases">
        <title>Mycena genomes resolve the evolution of fungal bioluminescence.</title>
        <authorList>
            <person name="Tsai I.J."/>
        </authorList>
    </citation>
    <scope>NUCLEOTIDE SEQUENCE</scope>
    <source>
        <strain evidence="2">CCC161011</strain>
    </source>
</reference>
<proteinExistence type="predicted"/>
<evidence type="ECO:0000313" key="3">
    <source>
        <dbReference type="Proteomes" id="UP000620124"/>
    </source>
</evidence>
<dbReference type="EMBL" id="JACAZI010000013">
    <property type="protein sequence ID" value="KAF7345549.1"/>
    <property type="molecule type" value="Genomic_DNA"/>
</dbReference>
<name>A0A8H7CPN3_9AGAR</name>